<reference evidence="2 3" key="1">
    <citation type="submission" date="2018-12" db="EMBL/GenBank/DDBJ databases">
        <title>Complete genome sequence of Iodobacter sp. H11R3.</title>
        <authorList>
            <person name="Bae J.-W."/>
        </authorList>
    </citation>
    <scope>NUCLEOTIDE SEQUENCE [LARGE SCALE GENOMIC DNA]</scope>
    <source>
        <strain evidence="2 3">H11R3</strain>
    </source>
</reference>
<protein>
    <recommendedName>
        <fullName evidence="4">DUF4390 domain-containing protein</fullName>
    </recommendedName>
</protein>
<organism evidence="2 3">
    <name type="scientific">Iodobacter ciconiae</name>
    <dbReference type="NCBI Taxonomy" id="2496266"/>
    <lineage>
        <taxon>Bacteria</taxon>
        <taxon>Pseudomonadati</taxon>
        <taxon>Pseudomonadota</taxon>
        <taxon>Betaproteobacteria</taxon>
        <taxon>Neisseriales</taxon>
        <taxon>Chitinibacteraceae</taxon>
        <taxon>Iodobacter</taxon>
    </lineage>
</organism>
<keyword evidence="3" id="KW-1185">Reference proteome</keyword>
<proteinExistence type="predicted"/>
<feature type="signal peptide" evidence="1">
    <location>
        <begin position="1"/>
        <end position="17"/>
    </location>
</feature>
<evidence type="ECO:0000256" key="1">
    <source>
        <dbReference type="SAM" id="SignalP"/>
    </source>
</evidence>
<feature type="chain" id="PRO_5019342123" description="DUF4390 domain-containing protein" evidence="1">
    <location>
        <begin position="18"/>
        <end position="197"/>
    </location>
</feature>
<dbReference type="OrthoDB" id="9090115at2"/>
<evidence type="ECO:0000313" key="2">
    <source>
        <dbReference type="EMBL" id="AZN36764.1"/>
    </source>
</evidence>
<keyword evidence="1" id="KW-0732">Signal</keyword>
<evidence type="ECO:0000313" key="3">
    <source>
        <dbReference type="Proteomes" id="UP000282438"/>
    </source>
</evidence>
<dbReference type="KEGG" id="iod:EJO50_09870"/>
<name>A0A3S8ZTI7_9NEIS</name>
<sequence length="197" mass="22043">MKCMLIFSFMLSGFVCAEPAVGVFAYLPYYPNFSINKPPKAIEMLFFTKSKLKQPITLSFFRTVDRETFDPACCIEVVDLNQVAVNELLKKYAADTDFIDLIKGIKGYQFVYRAQVFGVGGNKTQKLLLINGASQFAMPAVEMQIKTDMIMHNPLVSSPVSVKLVANFKKGNIWREFYSFTVGGVKNDFSVPLQTGG</sequence>
<accession>A0A3S8ZTI7</accession>
<dbReference type="AlphaFoldDB" id="A0A3S8ZTI7"/>
<evidence type="ECO:0008006" key="4">
    <source>
        <dbReference type="Google" id="ProtNLM"/>
    </source>
</evidence>
<gene>
    <name evidence="2" type="ORF">EJO50_09870</name>
</gene>
<dbReference type="EMBL" id="CP034433">
    <property type="protein sequence ID" value="AZN36764.1"/>
    <property type="molecule type" value="Genomic_DNA"/>
</dbReference>
<dbReference type="Proteomes" id="UP000282438">
    <property type="component" value="Chromosome"/>
</dbReference>